<dbReference type="AlphaFoldDB" id="A1DCN6"/>
<evidence type="ECO:0000313" key="3">
    <source>
        <dbReference type="Proteomes" id="UP000006702"/>
    </source>
</evidence>
<dbReference type="VEuPathDB" id="FungiDB:NFIA_026700"/>
<feature type="region of interest" description="Disordered" evidence="1">
    <location>
        <begin position="90"/>
        <end position="116"/>
    </location>
</feature>
<organism evidence="2 3">
    <name type="scientific">Neosartorya fischeri (strain ATCC 1020 / DSM 3700 / CBS 544.65 / FGSC A1164 / JCM 1740 / NRRL 181 / WB 181)</name>
    <name type="common">Aspergillus fischerianus</name>
    <dbReference type="NCBI Taxonomy" id="331117"/>
    <lineage>
        <taxon>Eukaryota</taxon>
        <taxon>Fungi</taxon>
        <taxon>Dikarya</taxon>
        <taxon>Ascomycota</taxon>
        <taxon>Pezizomycotina</taxon>
        <taxon>Eurotiomycetes</taxon>
        <taxon>Eurotiomycetidae</taxon>
        <taxon>Eurotiales</taxon>
        <taxon>Aspergillaceae</taxon>
        <taxon>Aspergillus</taxon>
        <taxon>Aspergillus subgen. Fumigati</taxon>
    </lineage>
</organism>
<evidence type="ECO:0000256" key="1">
    <source>
        <dbReference type="SAM" id="MobiDB-lite"/>
    </source>
</evidence>
<keyword evidence="3" id="KW-1185">Reference proteome</keyword>
<accession>A1DCN6</accession>
<dbReference type="EMBL" id="DS027695">
    <property type="protein sequence ID" value="EAW19596.1"/>
    <property type="molecule type" value="Genomic_DNA"/>
</dbReference>
<proteinExistence type="predicted"/>
<dbReference type="OrthoDB" id="4366014at2759"/>
<protein>
    <submittedName>
        <fullName evidence="2">Uncharacterized protein</fullName>
    </submittedName>
</protein>
<dbReference type="Proteomes" id="UP000006702">
    <property type="component" value="Unassembled WGS sequence"/>
</dbReference>
<gene>
    <name evidence="2" type="ORF">NFIA_026700</name>
</gene>
<dbReference type="OMA" id="MPFRTSM"/>
<evidence type="ECO:0000313" key="2">
    <source>
        <dbReference type="EMBL" id="EAW19596.1"/>
    </source>
</evidence>
<reference evidence="3" key="1">
    <citation type="journal article" date="2008" name="PLoS Genet.">
        <title>Genomic islands in the pathogenic filamentous fungus Aspergillus fumigatus.</title>
        <authorList>
            <person name="Fedorova N.D."/>
            <person name="Khaldi N."/>
            <person name="Joardar V.S."/>
            <person name="Maiti R."/>
            <person name="Amedeo P."/>
            <person name="Anderson M.J."/>
            <person name="Crabtree J."/>
            <person name="Silva J.C."/>
            <person name="Badger J.H."/>
            <person name="Albarraq A."/>
            <person name="Angiuoli S."/>
            <person name="Bussey H."/>
            <person name="Bowyer P."/>
            <person name="Cotty P.J."/>
            <person name="Dyer P.S."/>
            <person name="Egan A."/>
            <person name="Galens K."/>
            <person name="Fraser-Liggett C.M."/>
            <person name="Haas B.J."/>
            <person name="Inman J.M."/>
            <person name="Kent R."/>
            <person name="Lemieux S."/>
            <person name="Malavazi I."/>
            <person name="Orvis J."/>
            <person name="Roemer T."/>
            <person name="Ronning C.M."/>
            <person name="Sundaram J.P."/>
            <person name="Sutton G."/>
            <person name="Turner G."/>
            <person name="Venter J.C."/>
            <person name="White O.R."/>
            <person name="Whitty B.R."/>
            <person name="Youngman P."/>
            <person name="Wolfe K.H."/>
            <person name="Goldman G.H."/>
            <person name="Wortman J.R."/>
            <person name="Jiang B."/>
            <person name="Denning D.W."/>
            <person name="Nierman W.C."/>
        </authorList>
    </citation>
    <scope>NUCLEOTIDE SEQUENCE [LARGE SCALE GENOMIC DNA]</scope>
    <source>
        <strain evidence="3">ATCC 1020 / DSM 3700 / CBS 544.65 / FGSC A1164 / JCM 1740 / NRRL 181 / WB 181</strain>
    </source>
</reference>
<dbReference type="KEGG" id="nfi:NFIA_026700"/>
<dbReference type="RefSeq" id="XP_001261493.1">
    <property type="nucleotide sequence ID" value="XM_001261492.1"/>
</dbReference>
<name>A1DCN6_NEOFI</name>
<dbReference type="HOGENOM" id="CLU_1669860_0_0_1"/>
<dbReference type="eggNOG" id="ENOG502RPJ3">
    <property type="taxonomic scope" value="Eukaryota"/>
</dbReference>
<dbReference type="GeneID" id="4587995"/>
<feature type="compositionally biased region" description="Low complexity" evidence="1">
    <location>
        <begin position="92"/>
        <end position="110"/>
    </location>
</feature>
<sequence length="158" mass="17515">MSRIALHSEIHHSSRSSSLKYNQFLDKAHNQNNPRNTIATTYQNYKDHHKTEQNILRTPVSKFLSEDQVKITSKTSPNHQLPLKVKMPFRTSMSSNSSSSDAASTRSVSSKASTLKGVQNMHKKFLATKHKAYTNASSSPCSAAAEHNAAVASYLALR</sequence>